<name>A0A4R6QA63_9FLAO</name>
<protein>
    <submittedName>
        <fullName evidence="1">Uncharacterized protein</fullName>
    </submittedName>
</protein>
<sequence length="52" mass="5572">MPFDCAKVDKTIDNIASTIGNIGSTINEVALTKYNLDSSIGRIGVYSVDFFG</sequence>
<gene>
    <name evidence="1" type="ORF">BC748_1847</name>
</gene>
<evidence type="ECO:0000313" key="1">
    <source>
        <dbReference type="EMBL" id="TDP58623.1"/>
    </source>
</evidence>
<evidence type="ECO:0000313" key="2">
    <source>
        <dbReference type="Proteomes" id="UP000295260"/>
    </source>
</evidence>
<accession>A0A4R6QA63</accession>
<dbReference type="Proteomes" id="UP000295260">
    <property type="component" value="Unassembled WGS sequence"/>
</dbReference>
<comment type="caution">
    <text evidence="1">The sequence shown here is derived from an EMBL/GenBank/DDBJ whole genome shotgun (WGS) entry which is preliminary data.</text>
</comment>
<dbReference type="RefSeq" id="WP_162846438.1">
    <property type="nucleotide sequence ID" value="NZ_SNXR01000014.1"/>
</dbReference>
<dbReference type="AlphaFoldDB" id="A0A4R6QA63"/>
<dbReference type="EMBL" id="SNXR01000014">
    <property type="protein sequence ID" value="TDP58623.1"/>
    <property type="molecule type" value="Genomic_DNA"/>
</dbReference>
<keyword evidence="2" id="KW-1185">Reference proteome</keyword>
<proteinExistence type="predicted"/>
<organism evidence="1 2">
    <name type="scientific">Flavobacterium dankookense</name>
    <dbReference type="NCBI Taxonomy" id="706186"/>
    <lineage>
        <taxon>Bacteria</taxon>
        <taxon>Pseudomonadati</taxon>
        <taxon>Bacteroidota</taxon>
        <taxon>Flavobacteriia</taxon>
        <taxon>Flavobacteriales</taxon>
        <taxon>Flavobacteriaceae</taxon>
        <taxon>Flavobacterium</taxon>
    </lineage>
</organism>
<reference evidence="1 2" key="1">
    <citation type="submission" date="2019-03" db="EMBL/GenBank/DDBJ databases">
        <title>Genomic Encyclopedia of Archaeal and Bacterial Type Strains, Phase II (KMG-II): from individual species to whole genera.</title>
        <authorList>
            <person name="Goeker M."/>
        </authorList>
    </citation>
    <scope>NUCLEOTIDE SEQUENCE [LARGE SCALE GENOMIC DNA]</scope>
    <source>
        <strain evidence="1 2">DSM 25687</strain>
    </source>
</reference>